<evidence type="ECO:0000256" key="5">
    <source>
        <dbReference type="SAM" id="MobiDB-lite"/>
    </source>
</evidence>
<organism evidence="6 7">
    <name type="scientific">Triparma retinervis</name>
    <dbReference type="NCBI Taxonomy" id="2557542"/>
    <lineage>
        <taxon>Eukaryota</taxon>
        <taxon>Sar</taxon>
        <taxon>Stramenopiles</taxon>
        <taxon>Ochrophyta</taxon>
        <taxon>Bolidophyceae</taxon>
        <taxon>Parmales</taxon>
        <taxon>Triparmaceae</taxon>
        <taxon>Triparma</taxon>
    </lineage>
</organism>
<accession>A0A9W7EB07</accession>
<dbReference type="InterPro" id="IPR029028">
    <property type="entry name" value="Alpha/beta_knot_MTases"/>
</dbReference>
<name>A0A9W7EB07_9STRA</name>
<dbReference type="PANTHER" id="PTHR33603:SF1">
    <property type="entry name" value="RIBOSOMAL RNA LARGE SUBUNIT METHYLTRANSFERASE H"/>
    <property type="match status" value="1"/>
</dbReference>
<dbReference type="HAMAP" id="MF_00658">
    <property type="entry name" value="23SrRNA_methyltr_H"/>
    <property type="match status" value="1"/>
</dbReference>
<comment type="similarity">
    <text evidence="4">Belongs to the RNA methyltransferase RlmH family.</text>
</comment>
<dbReference type="GO" id="GO:0032259">
    <property type="term" value="P:methylation"/>
    <property type="evidence" value="ECO:0007669"/>
    <property type="project" value="UniProtKB-KW"/>
</dbReference>
<comment type="caution">
    <text evidence="6">The sequence shown here is derived from an EMBL/GenBank/DDBJ whole genome shotgun (WGS) entry which is preliminary data.</text>
</comment>
<feature type="compositionally biased region" description="Basic and acidic residues" evidence="5">
    <location>
        <begin position="127"/>
        <end position="143"/>
    </location>
</feature>
<proteinExistence type="inferred from homology"/>
<evidence type="ECO:0000313" key="6">
    <source>
        <dbReference type="EMBL" id="GMH74779.1"/>
    </source>
</evidence>
<evidence type="ECO:0000256" key="1">
    <source>
        <dbReference type="ARBA" id="ARBA00022603"/>
    </source>
</evidence>
<dbReference type="OrthoDB" id="429744at2759"/>
<keyword evidence="1" id="KW-0489">Methyltransferase</keyword>
<evidence type="ECO:0000256" key="2">
    <source>
        <dbReference type="ARBA" id="ARBA00022679"/>
    </source>
</evidence>
<dbReference type="Gene3D" id="3.40.1280.10">
    <property type="match status" value="1"/>
</dbReference>
<dbReference type="EMBL" id="BRXZ01001592">
    <property type="protein sequence ID" value="GMH74779.1"/>
    <property type="molecule type" value="Genomic_DNA"/>
</dbReference>
<evidence type="ECO:0000256" key="3">
    <source>
        <dbReference type="ARBA" id="ARBA00022691"/>
    </source>
</evidence>
<keyword evidence="3" id="KW-0949">S-adenosyl-L-methionine</keyword>
<dbReference type="Proteomes" id="UP001165082">
    <property type="component" value="Unassembled WGS sequence"/>
</dbReference>
<gene>
    <name evidence="6" type="ORF">TrRE_jg4952</name>
</gene>
<evidence type="ECO:0000313" key="7">
    <source>
        <dbReference type="Proteomes" id="UP001165082"/>
    </source>
</evidence>
<keyword evidence="2" id="KW-0808">Transferase</keyword>
<dbReference type="SUPFAM" id="SSF75217">
    <property type="entry name" value="alpha/beta knot"/>
    <property type="match status" value="2"/>
</dbReference>
<protein>
    <submittedName>
        <fullName evidence="6">Uncharacterized protein</fullName>
    </submittedName>
</protein>
<dbReference type="AlphaFoldDB" id="A0A9W7EB07"/>
<sequence>MTNYNLPYTARVTLRIVGKKTGGSDWLQTAYSIYSTRLRSNNLDLVTEWCRDGKDLLSKVSGDRARGVKVVVLDVEGTGISSERFSKLLFEWIEEGGSRVTFVIGGAEGLPPELREGLGGGGGEAWRSTKEGGARRSTKEGGRVKTNEMNDACIKLSDMTFTHQFARTVLAEQVYRGSEIRKGTGYHK</sequence>
<reference evidence="6" key="1">
    <citation type="submission" date="2022-07" db="EMBL/GenBank/DDBJ databases">
        <title>Genome analysis of Parmales, a sister group of diatoms, reveals the evolutionary specialization of diatoms from phago-mixotrophs to photoautotrophs.</title>
        <authorList>
            <person name="Ban H."/>
            <person name="Sato S."/>
            <person name="Yoshikawa S."/>
            <person name="Kazumasa Y."/>
            <person name="Nakamura Y."/>
            <person name="Ichinomiya M."/>
            <person name="Saitoh K."/>
            <person name="Sato N."/>
            <person name="Blanc-Mathieu R."/>
            <person name="Endo H."/>
            <person name="Kuwata A."/>
            <person name="Ogata H."/>
        </authorList>
    </citation>
    <scope>NUCLEOTIDE SEQUENCE</scope>
</reference>
<dbReference type="InterPro" id="IPR029026">
    <property type="entry name" value="tRNA_m1G_MTases_N"/>
</dbReference>
<dbReference type="GO" id="GO:0006364">
    <property type="term" value="P:rRNA processing"/>
    <property type="evidence" value="ECO:0007669"/>
    <property type="project" value="InterPro"/>
</dbReference>
<dbReference type="CDD" id="cd18081">
    <property type="entry name" value="RlmH-like"/>
    <property type="match status" value="1"/>
</dbReference>
<keyword evidence="7" id="KW-1185">Reference proteome</keyword>
<dbReference type="Pfam" id="PF02590">
    <property type="entry name" value="SPOUT_MTase"/>
    <property type="match status" value="2"/>
</dbReference>
<dbReference type="PANTHER" id="PTHR33603">
    <property type="entry name" value="METHYLTRANSFERASE"/>
    <property type="match status" value="1"/>
</dbReference>
<dbReference type="InterPro" id="IPR003742">
    <property type="entry name" value="RlmH-like"/>
</dbReference>
<dbReference type="GO" id="GO:0008168">
    <property type="term" value="F:methyltransferase activity"/>
    <property type="evidence" value="ECO:0007669"/>
    <property type="project" value="UniProtKB-KW"/>
</dbReference>
<evidence type="ECO:0000256" key="4">
    <source>
        <dbReference type="ARBA" id="ARBA00038303"/>
    </source>
</evidence>
<feature type="region of interest" description="Disordered" evidence="5">
    <location>
        <begin position="115"/>
        <end position="143"/>
    </location>
</feature>